<evidence type="ECO:0000313" key="11">
    <source>
        <dbReference type="Proteomes" id="UP001610563"/>
    </source>
</evidence>
<dbReference type="Gene3D" id="4.10.240.10">
    <property type="entry name" value="Zn(2)-C6 fungal-type DNA-binding domain"/>
    <property type="match status" value="1"/>
</dbReference>
<organism evidence="10 11">
    <name type="scientific">Aspergillus keveii</name>
    <dbReference type="NCBI Taxonomy" id="714993"/>
    <lineage>
        <taxon>Eukaryota</taxon>
        <taxon>Fungi</taxon>
        <taxon>Dikarya</taxon>
        <taxon>Ascomycota</taxon>
        <taxon>Pezizomycotina</taxon>
        <taxon>Eurotiomycetes</taxon>
        <taxon>Eurotiomycetidae</taxon>
        <taxon>Eurotiales</taxon>
        <taxon>Aspergillaceae</taxon>
        <taxon>Aspergillus</taxon>
        <taxon>Aspergillus subgen. Nidulantes</taxon>
    </lineage>
</organism>
<evidence type="ECO:0000256" key="2">
    <source>
        <dbReference type="ARBA" id="ARBA00022723"/>
    </source>
</evidence>
<dbReference type="SUPFAM" id="SSF57701">
    <property type="entry name" value="Zn2/Cys6 DNA-binding domain"/>
    <property type="match status" value="1"/>
</dbReference>
<name>A0ABR4FWT6_9EURO</name>
<dbReference type="PROSITE" id="PS00463">
    <property type="entry name" value="ZN2_CY6_FUNGAL_1"/>
    <property type="match status" value="1"/>
</dbReference>
<feature type="domain" description="Zn(2)-C6 fungal-type" evidence="9">
    <location>
        <begin position="11"/>
        <end position="41"/>
    </location>
</feature>
<comment type="subcellular location">
    <subcellularLocation>
        <location evidence="1">Nucleus</location>
    </subcellularLocation>
</comment>
<protein>
    <recommendedName>
        <fullName evidence="9">Zn(2)-C6 fungal-type domain-containing protein</fullName>
    </recommendedName>
</protein>
<sequence length="125" mass="14222">MRRAGPRVTSACRNCKQRRAKCDGARPMCSRCEQLSRECVYDGVDHRKSRHTHAEFKALHNRILYLEEQLRLLSGTQPRKNDMNNVPNSAPQTLATGNDYDWSPIFDVEGTLEVFPCDNLDLGDG</sequence>
<dbReference type="PANTHER" id="PTHR31313:SF81">
    <property type="entry name" value="TY1 ENHANCER ACTIVATOR"/>
    <property type="match status" value="1"/>
</dbReference>
<evidence type="ECO:0000259" key="9">
    <source>
        <dbReference type="PROSITE" id="PS50048"/>
    </source>
</evidence>
<keyword evidence="11" id="KW-1185">Reference proteome</keyword>
<dbReference type="InterPro" id="IPR051615">
    <property type="entry name" value="Transcr_Regulatory_Elem"/>
</dbReference>
<evidence type="ECO:0000256" key="3">
    <source>
        <dbReference type="ARBA" id="ARBA00022833"/>
    </source>
</evidence>
<evidence type="ECO:0000256" key="8">
    <source>
        <dbReference type="SAM" id="MobiDB-lite"/>
    </source>
</evidence>
<dbReference type="EMBL" id="JBFTWV010000092">
    <property type="protein sequence ID" value="KAL2787695.1"/>
    <property type="molecule type" value="Genomic_DNA"/>
</dbReference>
<reference evidence="10 11" key="1">
    <citation type="submission" date="2024-07" db="EMBL/GenBank/DDBJ databases">
        <title>Section-level genome sequencing and comparative genomics of Aspergillus sections Usti and Cavernicolus.</title>
        <authorList>
            <consortium name="Lawrence Berkeley National Laboratory"/>
            <person name="Nybo J.L."/>
            <person name="Vesth T.C."/>
            <person name="Theobald S."/>
            <person name="Frisvad J.C."/>
            <person name="Larsen T.O."/>
            <person name="Kjaerboelling I."/>
            <person name="Rothschild-Mancinelli K."/>
            <person name="Lyhne E.K."/>
            <person name="Kogle M.E."/>
            <person name="Barry K."/>
            <person name="Clum A."/>
            <person name="Na H."/>
            <person name="Ledsgaard L."/>
            <person name="Lin J."/>
            <person name="Lipzen A."/>
            <person name="Kuo A."/>
            <person name="Riley R."/>
            <person name="Mondo S."/>
            <person name="Labutti K."/>
            <person name="Haridas S."/>
            <person name="Pangalinan J."/>
            <person name="Salamov A.A."/>
            <person name="Simmons B.A."/>
            <person name="Magnuson J.K."/>
            <person name="Chen J."/>
            <person name="Drula E."/>
            <person name="Henrissat B."/>
            <person name="Wiebenga A."/>
            <person name="Lubbers R.J."/>
            <person name="Gomes A.C."/>
            <person name="Makela M.R."/>
            <person name="Stajich J."/>
            <person name="Grigoriev I.V."/>
            <person name="Mortensen U.H."/>
            <person name="De Vries R.P."/>
            <person name="Baker S.E."/>
            <person name="Andersen M.R."/>
        </authorList>
    </citation>
    <scope>NUCLEOTIDE SEQUENCE [LARGE SCALE GENOMIC DNA]</scope>
    <source>
        <strain evidence="10 11">CBS 209.92</strain>
    </source>
</reference>
<comment type="caution">
    <text evidence="10">The sequence shown here is derived from an EMBL/GenBank/DDBJ whole genome shotgun (WGS) entry which is preliminary data.</text>
</comment>
<dbReference type="Proteomes" id="UP001610563">
    <property type="component" value="Unassembled WGS sequence"/>
</dbReference>
<evidence type="ECO:0000256" key="6">
    <source>
        <dbReference type="ARBA" id="ARBA00023163"/>
    </source>
</evidence>
<evidence type="ECO:0000256" key="1">
    <source>
        <dbReference type="ARBA" id="ARBA00004123"/>
    </source>
</evidence>
<keyword evidence="5" id="KW-0238">DNA-binding</keyword>
<dbReference type="PANTHER" id="PTHR31313">
    <property type="entry name" value="TY1 ENHANCER ACTIVATOR"/>
    <property type="match status" value="1"/>
</dbReference>
<accession>A0ABR4FWT6</accession>
<proteinExistence type="predicted"/>
<feature type="region of interest" description="Disordered" evidence="8">
    <location>
        <begin position="76"/>
        <end position="95"/>
    </location>
</feature>
<keyword evidence="7" id="KW-0539">Nucleus</keyword>
<dbReference type="Pfam" id="PF00172">
    <property type="entry name" value="Zn_clus"/>
    <property type="match status" value="1"/>
</dbReference>
<evidence type="ECO:0000256" key="7">
    <source>
        <dbReference type="ARBA" id="ARBA00023242"/>
    </source>
</evidence>
<evidence type="ECO:0000256" key="4">
    <source>
        <dbReference type="ARBA" id="ARBA00023015"/>
    </source>
</evidence>
<gene>
    <name evidence="10" type="ORF">BJX66DRAFT_280271</name>
</gene>
<evidence type="ECO:0000313" key="10">
    <source>
        <dbReference type="EMBL" id="KAL2787695.1"/>
    </source>
</evidence>
<dbReference type="CDD" id="cd00067">
    <property type="entry name" value="GAL4"/>
    <property type="match status" value="1"/>
</dbReference>
<keyword evidence="4" id="KW-0805">Transcription regulation</keyword>
<keyword evidence="2" id="KW-0479">Metal-binding</keyword>
<dbReference type="InterPro" id="IPR036864">
    <property type="entry name" value="Zn2-C6_fun-type_DNA-bd_sf"/>
</dbReference>
<dbReference type="InterPro" id="IPR001138">
    <property type="entry name" value="Zn2Cys6_DnaBD"/>
</dbReference>
<dbReference type="PROSITE" id="PS50048">
    <property type="entry name" value="ZN2_CY6_FUNGAL_2"/>
    <property type="match status" value="1"/>
</dbReference>
<keyword evidence="6" id="KW-0804">Transcription</keyword>
<dbReference type="SMART" id="SM00066">
    <property type="entry name" value="GAL4"/>
    <property type="match status" value="1"/>
</dbReference>
<evidence type="ECO:0000256" key="5">
    <source>
        <dbReference type="ARBA" id="ARBA00023125"/>
    </source>
</evidence>
<keyword evidence="3" id="KW-0862">Zinc</keyword>